<proteinExistence type="predicted"/>
<name>A0AC60PYC9_IXOPE</name>
<organism evidence="1 2">
    <name type="scientific">Ixodes persulcatus</name>
    <name type="common">Taiga tick</name>
    <dbReference type="NCBI Taxonomy" id="34615"/>
    <lineage>
        <taxon>Eukaryota</taxon>
        <taxon>Metazoa</taxon>
        <taxon>Ecdysozoa</taxon>
        <taxon>Arthropoda</taxon>
        <taxon>Chelicerata</taxon>
        <taxon>Arachnida</taxon>
        <taxon>Acari</taxon>
        <taxon>Parasitiformes</taxon>
        <taxon>Ixodida</taxon>
        <taxon>Ixodoidea</taxon>
        <taxon>Ixodidae</taxon>
        <taxon>Ixodinae</taxon>
        <taxon>Ixodes</taxon>
    </lineage>
</organism>
<keyword evidence="2" id="KW-1185">Reference proteome</keyword>
<evidence type="ECO:0000313" key="1">
    <source>
        <dbReference type="EMBL" id="KAG0426254.1"/>
    </source>
</evidence>
<accession>A0AC60PYC9</accession>
<gene>
    <name evidence="1" type="ORF">HPB47_026625</name>
</gene>
<evidence type="ECO:0000313" key="2">
    <source>
        <dbReference type="Proteomes" id="UP000805193"/>
    </source>
</evidence>
<reference evidence="1 2" key="1">
    <citation type="journal article" date="2020" name="Cell">
        <title>Large-Scale Comparative Analyses of Tick Genomes Elucidate Their Genetic Diversity and Vector Capacities.</title>
        <authorList>
            <consortium name="Tick Genome and Microbiome Consortium (TIGMIC)"/>
            <person name="Jia N."/>
            <person name="Wang J."/>
            <person name="Shi W."/>
            <person name="Du L."/>
            <person name="Sun Y."/>
            <person name="Zhan W."/>
            <person name="Jiang J.F."/>
            <person name="Wang Q."/>
            <person name="Zhang B."/>
            <person name="Ji P."/>
            <person name="Bell-Sakyi L."/>
            <person name="Cui X.M."/>
            <person name="Yuan T.T."/>
            <person name="Jiang B.G."/>
            <person name="Yang W.F."/>
            <person name="Lam T.T."/>
            <person name="Chang Q.C."/>
            <person name="Ding S.J."/>
            <person name="Wang X.J."/>
            <person name="Zhu J.G."/>
            <person name="Ruan X.D."/>
            <person name="Zhao L."/>
            <person name="Wei J.T."/>
            <person name="Ye R.Z."/>
            <person name="Que T.C."/>
            <person name="Du C.H."/>
            <person name="Zhou Y.H."/>
            <person name="Cheng J.X."/>
            <person name="Dai P.F."/>
            <person name="Guo W.B."/>
            <person name="Han X.H."/>
            <person name="Huang E.J."/>
            <person name="Li L.F."/>
            <person name="Wei W."/>
            <person name="Gao Y.C."/>
            <person name="Liu J.Z."/>
            <person name="Shao H.Z."/>
            <person name="Wang X."/>
            <person name="Wang C.C."/>
            <person name="Yang T.C."/>
            <person name="Huo Q.B."/>
            <person name="Li W."/>
            <person name="Chen H.Y."/>
            <person name="Chen S.E."/>
            <person name="Zhou L.G."/>
            <person name="Ni X.B."/>
            <person name="Tian J.H."/>
            <person name="Sheng Y."/>
            <person name="Liu T."/>
            <person name="Pan Y.S."/>
            <person name="Xia L.Y."/>
            <person name="Li J."/>
            <person name="Zhao F."/>
            <person name="Cao W.C."/>
        </authorList>
    </citation>
    <scope>NUCLEOTIDE SEQUENCE [LARGE SCALE GENOMIC DNA]</scope>
    <source>
        <strain evidence="1">Iper-2018</strain>
    </source>
</reference>
<comment type="caution">
    <text evidence="1">The sequence shown here is derived from an EMBL/GenBank/DDBJ whole genome shotgun (WGS) entry which is preliminary data.</text>
</comment>
<sequence length="260" mass="29089">MLDALRCRYREIFYARPLGNRGLALVTFQGKRPPRTVLYHDFITKVTLYRPTTVVCRRCQGLGHKEKVCTKKPKCPDCGCITQEGHVCERTYCVNCHALKHLATDPKCPARIRADQMLQQKSKRGKSSNKRRCTETAASTTEKPPKRQLRIFHYSTRTAALAGKPQPPEEAEAGVRHLPASIPAGKRREAHRATDMEETGLVAEMRWHAGPIPETMLRPLGGRRGTTQMTSTRSGHGRKSCAPLTPRSKPTTTALLEKPA</sequence>
<protein>
    <submittedName>
        <fullName evidence="1">Uncharacterized protein</fullName>
    </submittedName>
</protein>
<dbReference type="Proteomes" id="UP000805193">
    <property type="component" value="Unassembled WGS sequence"/>
</dbReference>
<dbReference type="EMBL" id="JABSTQ010009740">
    <property type="protein sequence ID" value="KAG0426254.1"/>
    <property type="molecule type" value="Genomic_DNA"/>
</dbReference>